<dbReference type="Pfam" id="PF07366">
    <property type="entry name" value="SnoaL"/>
    <property type="match status" value="1"/>
</dbReference>
<dbReference type="Gene3D" id="3.10.450.50">
    <property type="match status" value="1"/>
</dbReference>
<keyword evidence="2" id="KW-1185">Reference proteome</keyword>
<dbReference type="SUPFAM" id="SSF54427">
    <property type="entry name" value="NTF2-like"/>
    <property type="match status" value="1"/>
</dbReference>
<evidence type="ECO:0000313" key="1">
    <source>
        <dbReference type="EMBL" id="MDS0259731.1"/>
    </source>
</evidence>
<sequence>MSTTESENKDLVRDYLRAFNEQDRDSLSEHLAEGIVEYGSHEERREFDEIMEYLEALFQTFPDYSGTTDEMVAEDDLVVVRYTARGTHEGEYRDVEPTGNDVEWTGMGMYRIEDDKIAEIWLEEDRAGLLEQLEVASPPAYLRI</sequence>
<organism evidence="1 2">
    <name type="scientific">Haloarcula saliterrae</name>
    <dbReference type="NCBI Taxonomy" id="2950534"/>
    <lineage>
        <taxon>Archaea</taxon>
        <taxon>Methanobacteriati</taxon>
        <taxon>Methanobacteriota</taxon>
        <taxon>Stenosarchaea group</taxon>
        <taxon>Halobacteria</taxon>
        <taxon>Halobacteriales</taxon>
        <taxon>Haloarculaceae</taxon>
        <taxon>Haloarcula</taxon>
    </lineage>
</organism>
<dbReference type="PANTHER" id="PTHR38436:SF1">
    <property type="entry name" value="ESTER CYCLASE"/>
    <property type="match status" value="1"/>
</dbReference>
<reference evidence="1 2" key="1">
    <citation type="submission" date="2022-06" db="EMBL/GenBank/DDBJ databases">
        <title>Haloarcula sp. a new haloarchaeum isolate from saline soil.</title>
        <authorList>
            <person name="Strakova D."/>
            <person name="Galisteo C."/>
            <person name="Sanchez-Porro C."/>
            <person name="Ventosa A."/>
        </authorList>
    </citation>
    <scope>NUCLEOTIDE SEQUENCE [LARGE SCALE GENOMIC DNA]</scope>
    <source>
        <strain evidence="1 2">S1CR25-12</strain>
    </source>
</reference>
<dbReference type="InterPro" id="IPR032710">
    <property type="entry name" value="NTF2-like_dom_sf"/>
</dbReference>
<dbReference type="InterPro" id="IPR009959">
    <property type="entry name" value="Cyclase_SnoaL-like"/>
</dbReference>
<name>A0ABU2FDD9_9EURY</name>
<dbReference type="RefSeq" id="WP_310919368.1">
    <property type="nucleotide sequence ID" value="NZ_JAMQON010000002.1"/>
</dbReference>
<dbReference type="EMBL" id="JAMQON010000002">
    <property type="protein sequence ID" value="MDS0259731.1"/>
    <property type="molecule type" value="Genomic_DNA"/>
</dbReference>
<accession>A0ABU2FDD9</accession>
<gene>
    <name evidence="1" type="ORF">NDI56_10035</name>
</gene>
<protein>
    <submittedName>
        <fullName evidence="1">Ester cyclase</fullName>
    </submittedName>
</protein>
<dbReference type="PANTHER" id="PTHR38436">
    <property type="entry name" value="POLYKETIDE CYCLASE SNOAL-LIKE DOMAIN"/>
    <property type="match status" value="1"/>
</dbReference>
<evidence type="ECO:0000313" key="2">
    <source>
        <dbReference type="Proteomes" id="UP001259659"/>
    </source>
</evidence>
<comment type="caution">
    <text evidence="1">The sequence shown here is derived from an EMBL/GenBank/DDBJ whole genome shotgun (WGS) entry which is preliminary data.</text>
</comment>
<dbReference type="Proteomes" id="UP001259659">
    <property type="component" value="Unassembled WGS sequence"/>
</dbReference>
<proteinExistence type="predicted"/>